<dbReference type="Pfam" id="PF02823">
    <property type="entry name" value="ATP-synt_DE_N"/>
    <property type="match status" value="1"/>
</dbReference>
<keyword evidence="3 9" id="KW-0813">Transport</keyword>
<dbReference type="InterPro" id="IPR020547">
    <property type="entry name" value="ATP_synth_F1_esu_C"/>
</dbReference>
<name>A0ABU0JPR7_HATLI</name>
<comment type="function">
    <text evidence="9">Produces ATP from ADP in the presence of a proton gradient across the membrane.</text>
</comment>
<evidence type="ECO:0000256" key="6">
    <source>
        <dbReference type="ARBA" id="ARBA00023136"/>
    </source>
</evidence>
<comment type="subunit">
    <text evidence="9 10">F-type ATPases have 2 components, CF(1) - the catalytic core - and CF(0) - the membrane proton channel. CF(1) has five subunits: alpha(3), beta(3), gamma(1), delta(1), epsilon(1). CF(0) has three main subunits: a, b and c.</text>
</comment>
<comment type="subcellular location">
    <subcellularLocation>
        <location evidence="1 9">Cell membrane</location>
        <topology evidence="1 9">Peripheral membrane protein</topology>
    </subcellularLocation>
</comment>
<evidence type="ECO:0000256" key="5">
    <source>
        <dbReference type="ARBA" id="ARBA00023065"/>
    </source>
</evidence>
<dbReference type="Gene3D" id="1.20.5.440">
    <property type="entry name" value="ATP synthase delta/epsilon subunit, C-terminal domain"/>
    <property type="match status" value="1"/>
</dbReference>
<dbReference type="PANTHER" id="PTHR13822:SF10">
    <property type="entry name" value="ATP SYNTHASE EPSILON CHAIN, CHLOROPLASTIC"/>
    <property type="match status" value="1"/>
</dbReference>
<dbReference type="SUPFAM" id="SSF51344">
    <property type="entry name" value="Epsilon subunit of F1F0-ATP synthase N-terminal domain"/>
    <property type="match status" value="1"/>
</dbReference>
<evidence type="ECO:0000313" key="14">
    <source>
        <dbReference type="EMBL" id="MDQ0478405.1"/>
    </source>
</evidence>
<dbReference type="InterPro" id="IPR036794">
    <property type="entry name" value="ATP_F1_dsu/esu_C_sf"/>
</dbReference>
<sequence>MKEFMLKILTPEKSFFTGKVTKVITEDRSGSIGILCEHEPMVGMLVPNVTTFVTEDGEKKAFISQGILKVDSDSVSLLCDAAEWPEDIDFSRAEKAKERAEKRLKEKDNNLDVLRAEIALKRSLTRLKLNAK</sequence>
<keyword evidence="8 9" id="KW-0066">ATP synthesis</keyword>
<comment type="caution">
    <text evidence="14">The sequence shown here is derived from an EMBL/GenBank/DDBJ whole genome shotgun (WGS) entry which is preliminary data.</text>
</comment>
<feature type="domain" description="ATP synthase F1 complex delta/epsilon subunit N-terminal" evidence="13">
    <location>
        <begin position="4"/>
        <end position="82"/>
    </location>
</feature>
<dbReference type="EMBL" id="JAUSWN010000001">
    <property type="protein sequence ID" value="MDQ0478405.1"/>
    <property type="molecule type" value="Genomic_DNA"/>
</dbReference>
<proteinExistence type="inferred from homology"/>
<organism evidence="14 15">
    <name type="scientific">Hathewaya limosa</name>
    <name type="common">Clostridium limosum</name>
    <dbReference type="NCBI Taxonomy" id="1536"/>
    <lineage>
        <taxon>Bacteria</taxon>
        <taxon>Bacillati</taxon>
        <taxon>Bacillota</taxon>
        <taxon>Clostridia</taxon>
        <taxon>Eubacteriales</taxon>
        <taxon>Clostridiaceae</taxon>
        <taxon>Hathewaya</taxon>
    </lineage>
</organism>
<comment type="similarity">
    <text evidence="2 9 10">Belongs to the ATPase epsilon chain family.</text>
</comment>
<dbReference type="CDD" id="cd12152">
    <property type="entry name" value="F1-ATPase_delta"/>
    <property type="match status" value="1"/>
</dbReference>
<feature type="coiled-coil region" evidence="11">
    <location>
        <begin position="90"/>
        <end position="117"/>
    </location>
</feature>
<dbReference type="Proteomes" id="UP001224418">
    <property type="component" value="Unassembled WGS sequence"/>
</dbReference>
<feature type="domain" description="ATP synthase epsilon subunit C-terminal" evidence="12">
    <location>
        <begin position="86"/>
        <end position="128"/>
    </location>
</feature>
<evidence type="ECO:0000256" key="10">
    <source>
        <dbReference type="RuleBase" id="RU003656"/>
    </source>
</evidence>
<dbReference type="HAMAP" id="MF_00530">
    <property type="entry name" value="ATP_synth_epsil_bac"/>
    <property type="match status" value="1"/>
</dbReference>
<reference evidence="14 15" key="1">
    <citation type="submission" date="2023-07" db="EMBL/GenBank/DDBJ databases">
        <title>Genomic Encyclopedia of Type Strains, Phase IV (KMG-IV): sequencing the most valuable type-strain genomes for metagenomic binning, comparative biology and taxonomic classification.</title>
        <authorList>
            <person name="Goeker M."/>
        </authorList>
    </citation>
    <scope>NUCLEOTIDE SEQUENCE [LARGE SCALE GENOMIC DNA]</scope>
    <source>
        <strain evidence="14 15">DSM 1400</strain>
    </source>
</reference>
<evidence type="ECO:0000256" key="4">
    <source>
        <dbReference type="ARBA" id="ARBA00022475"/>
    </source>
</evidence>
<accession>A0ABU0JPR7</accession>
<protein>
    <recommendedName>
        <fullName evidence="9">ATP synthase epsilon chain</fullName>
    </recommendedName>
    <alternativeName>
        <fullName evidence="9">ATP synthase F1 sector epsilon subunit</fullName>
    </alternativeName>
    <alternativeName>
        <fullName evidence="9">F-ATPase epsilon subunit</fullName>
    </alternativeName>
</protein>
<dbReference type="Pfam" id="PF00401">
    <property type="entry name" value="ATP-synt_DE"/>
    <property type="match status" value="1"/>
</dbReference>
<dbReference type="RefSeq" id="WP_307354710.1">
    <property type="nucleotide sequence ID" value="NZ_BAAACJ010000024.1"/>
</dbReference>
<keyword evidence="9" id="KW-0375">Hydrogen ion transport</keyword>
<gene>
    <name evidence="9" type="primary">atpC</name>
    <name evidence="14" type="ORF">QOZ93_000106</name>
</gene>
<dbReference type="Gene3D" id="2.60.15.10">
    <property type="entry name" value="F0F1 ATP synthase delta/epsilon subunit, N-terminal"/>
    <property type="match status" value="1"/>
</dbReference>
<keyword evidence="5 9" id="KW-0406">Ion transport</keyword>
<dbReference type="SUPFAM" id="SSF46604">
    <property type="entry name" value="Epsilon subunit of F1F0-ATP synthase C-terminal domain"/>
    <property type="match status" value="1"/>
</dbReference>
<dbReference type="InterPro" id="IPR020546">
    <property type="entry name" value="ATP_synth_F1_dsu/esu_N"/>
</dbReference>
<keyword evidence="6 9" id="KW-0472">Membrane</keyword>
<evidence type="ECO:0000259" key="13">
    <source>
        <dbReference type="Pfam" id="PF02823"/>
    </source>
</evidence>
<keyword evidence="15" id="KW-1185">Reference proteome</keyword>
<evidence type="ECO:0000256" key="11">
    <source>
        <dbReference type="SAM" id="Coils"/>
    </source>
</evidence>
<evidence type="ECO:0000256" key="7">
    <source>
        <dbReference type="ARBA" id="ARBA00023196"/>
    </source>
</evidence>
<keyword evidence="7 9" id="KW-0139">CF(1)</keyword>
<dbReference type="InterPro" id="IPR001469">
    <property type="entry name" value="ATP_synth_F1_dsu/esu"/>
</dbReference>
<keyword evidence="4 9" id="KW-1003">Cell membrane</keyword>
<evidence type="ECO:0000256" key="2">
    <source>
        <dbReference type="ARBA" id="ARBA00005712"/>
    </source>
</evidence>
<evidence type="ECO:0000256" key="1">
    <source>
        <dbReference type="ARBA" id="ARBA00004202"/>
    </source>
</evidence>
<evidence type="ECO:0000259" key="12">
    <source>
        <dbReference type="Pfam" id="PF00401"/>
    </source>
</evidence>
<keyword evidence="11" id="KW-0175">Coiled coil</keyword>
<evidence type="ECO:0000256" key="3">
    <source>
        <dbReference type="ARBA" id="ARBA00022448"/>
    </source>
</evidence>
<evidence type="ECO:0000313" key="15">
    <source>
        <dbReference type="Proteomes" id="UP001224418"/>
    </source>
</evidence>
<dbReference type="InterPro" id="IPR036771">
    <property type="entry name" value="ATPsynth_dsu/esu_N"/>
</dbReference>
<dbReference type="PANTHER" id="PTHR13822">
    <property type="entry name" value="ATP SYNTHASE DELTA/EPSILON CHAIN"/>
    <property type="match status" value="1"/>
</dbReference>
<evidence type="ECO:0000256" key="9">
    <source>
        <dbReference type="HAMAP-Rule" id="MF_00530"/>
    </source>
</evidence>
<dbReference type="NCBIfam" id="TIGR01216">
    <property type="entry name" value="ATP_synt_epsi"/>
    <property type="match status" value="1"/>
</dbReference>
<evidence type="ECO:0000256" key="8">
    <source>
        <dbReference type="ARBA" id="ARBA00023310"/>
    </source>
</evidence>